<reference evidence="1" key="1">
    <citation type="submission" date="2023-05" db="EMBL/GenBank/DDBJ databases">
        <authorList>
            <person name="Huff M."/>
        </authorList>
    </citation>
    <scope>NUCLEOTIDE SEQUENCE</scope>
</reference>
<evidence type="ECO:0000313" key="2">
    <source>
        <dbReference type="Proteomes" id="UP000834106"/>
    </source>
</evidence>
<name>A0AAD1Z2F8_9LAMI</name>
<dbReference type="EMBL" id="OU503039">
    <property type="protein sequence ID" value="CAI9759112.1"/>
    <property type="molecule type" value="Genomic_DNA"/>
</dbReference>
<evidence type="ECO:0000313" key="1">
    <source>
        <dbReference type="EMBL" id="CAI9759112.1"/>
    </source>
</evidence>
<protein>
    <submittedName>
        <fullName evidence="1">Uncharacterized protein</fullName>
    </submittedName>
</protein>
<gene>
    <name evidence="1" type="ORF">FPE_LOCUS6542</name>
</gene>
<sequence>MDRPGETHLNDLSQGDSIIPHQLCSCYGHSNVSGGVPKHSMIQKETWACWLGRNGKIGWNAGDYGHSLLHYQVIMEMTRTMVNGSFTMEAELIAVSCKIPFSE</sequence>
<accession>A0AAD1Z2F8</accession>
<dbReference type="Proteomes" id="UP000834106">
    <property type="component" value="Chromosome 4"/>
</dbReference>
<proteinExistence type="predicted"/>
<keyword evidence="2" id="KW-1185">Reference proteome</keyword>
<organism evidence="1 2">
    <name type="scientific">Fraxinus pennsylvanica</name>
    <dbReference type="NCBI Taxonomy" id="56036"/>
    <lineage>
        <taxon>Eukaryota</taxon>
        <taxon>Viridiplantae</taxon>
        <taxon>Streptophyta</taxon>
        <taxon>Embryophyta</taxon>
        <taxon>Tracheophyta</taxon>
        <taxon>Spermatophyta</taxon>
        <taxon>Magnoliopsida</taxon>
        <taxon>eudicotyledons</taxon>
        <taxon>Gunneridae</taxon>
        <taxon>Pentapetalae</taxon>
        <taxon>asterids</taxon>
        <taxon>lamiids</taxon>
        <taxon>Lamiales</taxon>
        <taxon>Oleaceae</taxon>
        <taxon>Oleeae</taxon>
        <taxon>Fraxinus</taxon>
    </lineage>
</organism>
<dbReference type="AlphaFoldDB" id="A0AAD1Z2F8"/>